<feature type="region of interest" description="Disordered" evidence="7">
    <location>
        <begin position="497"/>
        <end position="589"/>
    </location>
</feature>
<evidence type="ECO:0000313" key="9">
    <source>
        <dbReference type="Proteomes" id="UP000008694"/>
    </source>
</evidence>
<dbReference type="PANTHER" id="PTHR31791">
    <property type="entry name" value="FRIGIDA-LIKE PROTEIN 3-RELATED"/>
    <property type="match status" value="1"/>
</dbReference>
<dbReference type="GO" id="GO:0009908">
    <property type="term" value="P:flower development"/>
    <property type="evidence" value="ECO:0007669"/>
    <property type="project" value="UniProtKB-KW"/>
</dbReference>
<proteinExistence type="inferred from homology"/>
<dbReference type="HOGENOM" id="CLU_316033_0_0_1"/>
<keyword evidence="2 5" id="KW-0217">Developmental protein</keyword>
<keyword evidence="9" id="KW-1185">Reference proteome</keyword>
<feature type="region of interest" description="Disordered" evidence="7">
    <location>
        <begin position="850"/>
        <end position="880"/>
    </location>
</feature>
<feature type="compositionally biased region" description="Polar residues" evidence="7">
    <location>
        <begin position="569"/>
        <end position="589"/>
    </location>
</feature>
<evidence type="ECO:0000256" key="7">
    <source>
        <dbReference type="SAM" id="MobiDB-lite"/>
    </source>
</evidence>
<feature type="region of interest" description="Disordered" evidence="7">
    <location>
        <begin position="892"/>
        <end position="950"/>
    </location>
</feature>
<evidence type="ECO:0000256" key="3">
    <source>
        <dbReference type="ARBA" id="ARBA00022782"/>
    </source>
</evidence>
<feature type="coiled-coil region" evidence="6">
    <location>
        <begin position="54"/>
        <end position="81"/>
    </location>
</feature>
<feature type="compositionally biased region" description="Basic and acidic residues" evidence="7">
    <location>
        <begin position="528"/>
        <end position="538"/>
    </location>
</feature>
<dbReference type="GO" id="GO:0030154">
    <property type="term" value="P:cell differentiation"/>
    <property type="evidence" value="ECO:0007669"/>
    <property type="project" value="UniProtKB-KW"/>
</dbReference>
<protein>
    <recommendedName>
        <fullName evidence="5">FRIGIDA-like protein</fullName>
    </recommendedName>
</protein>
<evidence type="ECO:0000313" key="8">
    <source>
        <dbReference type="EMBL" id="EFH50651.1"/>
    </source>
</evidence>
<reference evidence="9" key="1">
    <citation type="journal article" date="2011" name="Nat. Genet.">
        <title>The Arabidopsis lyrata genome sequence and the basis of rapid genome size change.</title>
        <authorList>
            <person name="Hu T.T."/>
            <person name="Pattyn P."/>
            <person name="Bakker E.G."/>
            <person name="Cao J."/>
            <person name="Cheng J.-F."/>
            <person name="Clark R.M."/>
            <person name="Fahlgren N."/>
            <person name="Fawcett J.A."/>
            <person name="Grimwood J."/>
            <person name="Gundlach H."/>
            <person name="Haberer G."/>
            <person name="Hollister J.D."/>
            <person name="Ossowski S."/>
            <person name="Ottilar R.P."/>
            <person name="Salamov A.A."/>
            <person name="Schneeberger K."/>
            <person name="Spannagl M."/>
            <person name="Wang X."/>
            <person name="Yang L."/>
            <person name="Nasrallah M.E."/>
            <person name="Bergelson J."/>
            <person name="Carrington J.C."/>
            <person name="Gaut B.S."/>
            <person name="Schmutz J."/>
            <person name="Mayer K.F.X."/>
            <person name="Van de Peer Y."/>
            <person name="Grigoriev I.V."/>
            <person name="Nordborg M."/>
            <person name="Weigel D."/>
            <person name="Guo Y.-L."/>
        </authorList>
    </citation>
    <scope>NUCLEOTIDE SEQUENCE [LARGE SCALE GENOMIC DNA]</scope>
    <source>
        <strain evidence="9">cv. MN47</strain>
    </source>
</reference>
<keyword evidence="6" id="KW-0175">Coiled coil</keyword>
<feature type="compositionally biased region" description="Basic residues" evidence="7">
    <location>
        <begin position="908"/>
        <end position="919"/>
    </location>
</feature>
<dbReference type="Proteomes" id="UP000008694">
    <property type="component" value="Unassembled WGS sequence"/>
</dbReference>
<dbReference type="AlphaFoldDB" id="D7M674"/>
<feature type="compositionally biased region" description="Polar residues" evidence="7">
    <location>
        <begin position="897"/>
        <end position="907"/>
    </location>
</feature>
<keyword evidence="3 5" id="KW-0221">Differentiation</keyword>
<organism evidence="9">
    <name type="scientific">Arabidopsis lyrata subsp. lyrata</name>
    <name type="common">Lyre-leaved rock-cress</name>
    <dbReference type="NCBI Taxonomy" id="81972"/>
    <lineage>
        <taxon>Eukaryota</taxon>
        <taxon>Viridiplantae</taxon>
        <taxon>Streptophyta</taxon>
        <taxon>Embryophyta</taxon>
        <taxon>Tracheophyta</taxon>
        <taxon>Spermatophyta</taxon>
        <taxon>Magnoliopsida</taxon>
        <taxon>eudicotyledons</taxon>
        <taxon>Gunneridae</taxon>
        <taxon>Pentapetalae</taxon>
        <taxon>rosids</taxon>
        <taxon>malvids</taxon>
        <taxon>Brassicales</taxon>
        <taxon>Brassicaceae</taxon>
        <taxon>Camelineae</taxon>
        <taxon>Arabidopsis</taxon>
    </lineage>
</organism>
<accession>D7M674</accession>
<dbReference type="OrthoDB" id="1166041at2759"/>
<dbReference type="eggNOG" id="ENOG502SIE9">
    <property type="taxonomic scope" value="Eukaryota"/>
</dbReference>
<feature type="compositionally biased region" description="Polar residues" evidence="7">
    <location>
        <begin position="920"/>
        <end position="938"/>
    </location>
</feature>
<feature type="compositionally biased region" description="Polar residues" evidence="7">
    <location>
        <begin position="864"/>
        <end position="876"/>
    </location>
</feature>
<dbReference type="EMBL" id="GL348718">
    <property type="protein sequence ID" value="EFH50651.1"/>
    <property type="molecule type" value="Genomic_DNA"/>
</dbReference>
<dbReference type="InterPro" id="IPR012474">
    <property type="entry name" value="Frigida"/>
</dbReference>
<dbReference type="Pfam" id="PF07899">
    <property type="entry name" value="Frigida"/>
    <property type="match status" value="2"/>
</dbReference>
<sequence>MGSLMEKVTSGLELVDLSKRNFRKTLESLQEGAHSLLLLTIQWKEIESYFESTRNVLEERAKELEESMKVKALELEKKEKELCLIDESMKAKQSELEKKEKELCLIGESMKAKQSELEKKEKELCLIDESMRAKQSEFEKKEKEFDLEQKAEFEKTKGEVEQLEKFTTRMESVERFSDEKLMELDVRAKELEKKVKEVEKQREGSVAGGKLRDEFEPLVSLLAKNMGSSVTMPVKCSALYLKENAKDFVDDLVKKNTALARMVPYLDPAKVILDAVEGSLKEYWNKGLGEADDRVVNSCIVLLENLLQMNRRITPEVKQEATQLGIDWLGKEKANLNNDPRVLGCLLFLAAYGLASVTTSEVLLTLLERFLLYDHAPKLFRLLGLEDKVFGAVETLKKRDEYLATLNFICEFRLYKLCPGNRPGELLLEFLISSNKAAQVIAGTGTSVEAQKARREKRRADAVMAIKYIKEAKAENMFPAKILKKLIVLKNDESAQRATEPVHKSYDKRQSTTKAVGKPEAKSISPYEQKREIKRPRLTEPTAPSLNLTVKQPEGVSAPSGKQVKESGVNHQPDTITTHPASTETKPNILSGSINADMLRELVEKQPLKESEGLSNALKCTPDPAKLVLDTSMVLCPTNAEGGYEFKLLVTTASCSLLFNQLKKLLPKIGHPVKGDAKKLAIYWKDKISKSKRDELEVICFLQFVGIFGIVSEFKADDLLGLLDNSYWQTVSPDLCQFLGLDNAIPGFIQNLIKTGHRIRAIDYIYSFGMVHRFQPVSAIINDSLRIIKESAEKSYREANNESAKQVAAIDRQVRALRAAIKCISCHKLESEFQLGDLEEQIKSLLKLRRNTVSGSESGSTSSKPDSTIKQSQTAKPPTVVEVASVTSNIPLEPSTEAASSSVSKPFSTKKNKRGKKRSLSGNNQSSGHVASHTSNHFPNHDYSLDQRQTWPVDNDDRGFTGFHADYNYNQWRQPEGSQFYQHYQPLNPHYRNF</sequence>
<feature type="compositionally biased region" description="Basic and acidic residues" evidence="7">
    <location>
        <begin position="497"/>
        <end position="510"/>
    </location>
</feature>
<feature type="coiled-coil region" evidence="6">
    <location>
        <begin position="181"/>
        <end position="208"/>
    </location>
</feature>
<dbReference type="STRING" id="81972.D7M674"/>
<dbReference type="KEGG" id="aly:9310459"/>
<feature type="compositionally biased region" description="Low complexity" evidence="7">
    <location>
        <begin position="854"/>
        <end position="863"/>
    </location>
</feature>
<name>D7M674_ARALL</name>
<evidence type="ECO:0000256" key="5">
    <source>
        <dbReference type="RuleBase" id="RU364012"/>
    </source>
</evidence>
<evidence type="ECO:0000256" key="4">
    <source>
        <dbReference type="ARBA" id="ARBA00023089"/>
    </source>
</evidence>
<comment type="similarity">
    <text evidence="1 5">Belongs to the Frigida family.</text>
</comment>
<dbReference type="PANTHER" id="PTHR31791:SF60">
    <property type="entry name" value="FRIGIDA-LIKE PROTEIN 5"/>
    <property type="match status" value="1"/>
</dbReference>
<evidence type="ECO:0000256" key="1">
    <source>
        <dbReference type="ARBA" id="ARBA00008956"/>
    </source>
</evidence>
<gene>
    <name evidence="8" type="ORF">ARALYDRAFT_910868</name>
</gene>
<evidence type="ECO:0000256" key="6">
    <source>
        <dbReference type="SAM" id="Coils"/>
    </source>
</evidence>
<dbReference type="Gramene" id="scaffold_602925.1">
    <property type="protein sequence ID" value="scaffold_602925.1"/>
    <property type="gene ID" value="scaffold_602925.1"/>
</dbReference>
<evidence type="ECO:0000256" key="2">
    <source>
        <dbReference type="ARBA" id="ARBA00022473"/>
    </source>
</evidence>
<keyword evidence="4 5" id="KW-0287">Flowering</keyword>